<protein>
    <submittedName>
        <fullName evidence="2">Uncharacterized protein</fullName>
    </submittedName>
</protein>
<feature type="compositionally biased region" description="Pro residues" evidence="1">
    <location>
        <begin position="64"/>
        <end position="73"/>
    </location>
</feature>
<organism evidence="2 3">
    <name type="scientific">Gordonia humi</name>
    <dbReference type="NCBI Taxonomy" id="686429"/>
    <lineage>
        <taxon>Bacteria</taxon>
        <taxon>Bacillati</taxon>
        <taxon>Actinomycetota</taxon>
        <taxon>Actinomycetes</taxon>
        <taxon>Mycobacteriales</taxon>
        <taxon>Gordoniaceae</taxon>
        <taxon>Gordonia</taxon>
    </lineage>
</organism>
<dbReference type="AlphaFoldDB" id="A0A840EU71"/>
<name>A0A840EU71_9ACTN</name>
<dbReference type="RefSeq" id="WP_246372566.1">
    <property type="nucleotide sequence ID" value="NZ_BAABHL010000127.1"/>
</dbReference>
<sequence>MFAALITEFADRIVDELAPPTTDELADTEGPGLRLAVRLDRLSRTGIDDAELPTGAAPDQDAADPPPGAMSTT</sequence>
<evidence type="ECO:0000313" key="3">
    <source>
        <dbReference type="Proteomes" id="UP000551501"/>
    </source>
</evidence>
<gene>
    <name evidence="2" type="ORF">BKA16_001794</name>
</gene>
<reference evidence="2 3" key="1">
    <citation type="submission" date="2020-08" db="EMBL/GenBank/DDBJ databases">
        <title>Sequencing the genomes of 1000 actinobacteria strains.</title>
        <authorList>
            <person name="Klenk H.-P."/>
        </authorList>
    </citation>
    <scope>NUCLEOTIDE SEQUENCE [LARGE SCALE GENOMIC DNA]</scope>
    <source>
        <strain evidence="2 3">DSM 45298</strain>
    </source>
</reference>
<dbReference type="Proteomes" id="UP000551501">
    <property type="component" value="Unassembled WGS sequence"/>
</dbReference>
<dbReference type="EMBL" id="JACIFP010000001">
    <property type="protein sequence ID" value="MBB4135242.1"/>
    <property type="molecule type" value="Genomic_DNA"/>
</dbReference>
<accession>A0A840EU71</accession>
<proteinExistence type="predicted"/>
<keyword evidence="3" id="KW-1185">Reference proteome</keyword>
<feature type="region of interest" description="Disordered" evidence="1">
    <location>
        <begin position="46"/>
        <end position="73"/>
    </location>
</feature>
<evidence type="ECO:0000313" key="2">
    <source>
        <dbReference type="EMBL" id="MBB4135242.1"/>
    </source>
</evidence>
<evidence type="ECO:0000256" key="1">
    <source>
        <dbReference type="SAM" id="MobiDB-lite"/>
    </source>
</evidence>
<comment type="caution">
    <text evidence="2">The sequence shown here is derived from an EMBL/GenBank/DDBJ whole genome shotgun (WGS) entry which is preliminary data.</text>
</comment>